<accession>A0A3A4API9</accession>
<keyword evidence="1" id="KW-1133">Transmembrane helix</keyword>
<dbReference type="AlphaFoldDB" id="A0A3A4API9"/>
<evidence type="ECO:0000313" key="3">
    <source>
        <dbReference type="Proteomes" id="UP000265768"/>
    </source>
</evidence>
<comment type="caution">
    <text evidence="2">The sequence shown here is derived from an EMBL/GenBank/DDBJ whole genome shotgun (WGS) entry which is preliminary data.</text>
</comment>
<gene>
    <name evidence="2" type="ORF">D5H75_21940</name>
</gene>
<proteinExistence type="predicted"/>
<feature type="transmembrane region" description="Helical" evidence="1">
    <location>
        <begin position="12"/>
        <end position="34"/>
    </location>
</feature>
<reference evidence="2 3" key="1">
    <citation type="submission" date="2018-09" db="EMBL/GenBank/DDBJ databases">
        <title>YIM 75507 draft genome.</title>
        <authorList>
            <person name="Tang S."/>
            <person name="Feng Y."/>
        </authorList>
    </citation>
    <scope>NUCLEOTIDE SEQUENCE [LARGE SCALE GENOMIC DNA]</scope>
    <source>
        <strain evidence="2 3">YIM 75507</strain>
    </source>
</reference>
<keyword evidence="3" id="KW-1185">Reference proteome</keyword>
<feature type="transmembrane region" description="Helical" evidence="1">
    <location>
        <begin position="84"/>
        <end position="103"/>
    </location>
</feature>
<evidence type="ECO:0000256" key="1">
    <source>
        <dbReference type="SAM" id="Phobius"/>
    </source>
</evidence>
<dbReference type="Proteomes" id="UP000265768">
    <property type="component" value="Unassembled WGS sequence"/>
</dbReference>
<feature type="transmembrane region" description="Helical" evidence="1">
    <location>
        <begin position="40"/>
        <end position="64"/>
    </location>
</feature>
<dbReference type="EMBL" id="QZEY01000008">
    <property type="protein sequence ID" value="RJL30951.1"/>
    <property type="molecule type" value="Genomic_DNA"/>
</dbReference>
<keyword evidence="1" id="KW-0472">Membrane</keyword>
<evidence type="ECO:0000313" key="2">
    <source>
        <dbReference type="EMBL" id="RJL30951.1"/>
    </source>
</evidence>
<feature type="transmembrane region" description="Helical" evidence="1">
    <location>
        <begin position="115"/>
        <end position="133"/>
    </location>
</feature>
<name>A0A3A4API9_9ACTN</name>
<sequence>MSLSGAALRGAPWKAAAITGGGVAAISYAIGVVLPGDASLGSAAGFGLSLFFLVSSIGAVRNAVAPDRVTDRARAWARENPWRFALWPAAATAALNYPLQLVTGAEGPFGAIWDSLWRALFVLVVVGVAVAATRKRGPR</sequence>
<keyword evidence="1" id="KW-0812">Transmembrane</keyword>
<protein>
    <submittedName>
        <fullName evidence="2">Uncharacterized protein</fullName>
    </submittedName>
</protein>
<organism evidence="2 3">
    <name type="scientific">Bailinhaonella thermotolerans</name>
    <dbReference type="NCBI Taxonomy" id="1070861"/>
    <lineage>
        <taxon>Bacteria</taxon>
        <taxon>Bacillati</taxon>
        <taxon>Actinomycetota</taxon>
        <taxon>Actinomycetes</taxon>
        <taxon>Streptosporangiales</taxon>
        <taxon>Streptosporangiaceae</taxon>
        <taxon>Bailinhaonella</taxon>
    </lineage>
</organism>